<dbReference type="EMBL" id="FMWL01000017">
    <property type="protein sequence ID" value="SCZ81162.1"/>
    <property type="molecule type" value="Genomic_DNA"/>
</dbReference>
<proteinExistence type="predicted"/>
<dbReference type="Pfam" id="PF25137">
    <property type="entry name" value="ADH_Fe_C"/>
    <property type="match status" value="1"/>
</dbReference>
<dbReference type="InterPro" id="IPR056798">
    <property type="entry name" value="ADH_Fe_C"/>
</dbReference>
<dbReference type="OrthoDB" id="9801156at2"/>
<dbReference type="SUPFAM" id="SSF56796">
    <property type="entry name" value="Dehydroquinate synthase-like"/>
    <property type="match status" value="1"/>
</dbReference>
<dbReference type="Proteomes" id="UP000199208">
    <property type="component" value="Unassembled WGS sequence"/>
</dbReference>
<evidence type="ECO:0000259" key="2">
    <source>
        <dbReference type="Pfam" id="PF00465"/>
    </source>
</evidence>
<dbReference type="InterPro" id="IPR044731">
    <property type="entry name" value="BDH-like"/>
</dbReference>
<dbReference type="PROSITE" id="PS00060">
    <property type="entry name" value="ADH_IRON_2"/>
    <property type="match status" value="1"/>
</dbReference>
<protein>
    <submittedName>
        <fullName evidence="4">Uncharacterized protein</fullName>
    </submittedName>
</protein>
<keyword evidence="1" id="KW-0560">Oxidoreductase</keyword>
<dbReference type="AlphaFoldDB" id="A0A1G5S418"/>
<accession>A0A1G5S418</accession>
<gene>
    <name evidence="4" type="ORF">SAMN03080599_02635</name>
</gene>
<dbReference type="STRING" id="1120920.SAMN03080599_02635"/>
<dbReference type="PANTHER" id="PTHR43633">
    <property type="entry name" value="ALCOHOL DEHYDROGENASE YQHD"/>
    <property type="match status" value="1"/>
</dbReference>
<dbReference type="Gene3D" id="3.40.50.1970">
    <property type="match status" value="1"/>
</dbReference>
<dbReference type="InterPro" id="IPR001670">
    <property type="entry name" value="ADH_Fe/GldA"/>
</dbReference>
<dbReference type="InterPro" id="IPR018211">
    <property type="entry name" value="ADH_Fe_CS"/>
</dbReference>
<keyword evidence="5" id="KW-1185">Reference proteome</keyword>
<organism evidence="4 5">
    <name type="scientific">Acidaminobacter hydrogenoformans DSM 2784</name>
    <dbReference type="NCBI Taxonomy" id="1120920"/>
    <lineage>
        <taxon>Bacteria</taxon>
        <taxon>Bacillati</taxon>
        <taxon>Bacillota</taxon>
        <taxon>Clostridia</taxon>
        <taxon>Peptostreptococcales</taxon>
        <taxon>Acidaminobacteraceae</taxon>
        <taxon>Acidaminobacter</taxon>
    </lineage>
</organism>
<name>A0A1G5S418_9FIRM</name>
<sequence>MLNFKYYSPTSIIFGKESTAGLGAQLSPEIKTVMFHYGGGSIKQSGLYVQVFSILKEKGVKVIELGGVEPNPKLSLVKEGITLCRENQVDLILAVGGGSVIDSAKAISVGVKYDGEVWDFFMGKAQPQSCVPLGVILTLPATGSETSPNTVVTNEEGLLKRGMKSDLIRPVFAILSPELTLTLPEHQTFAGVMDILSHVFERYFTTTGHVDVTDYMCEGVMKATIENAYKLRQNPDDYDARAEIMLAGTIAHNGILGVGRLEDWASHRIAHEITALYGTTHGVTLAVIFPAWMKYVSEEQPEKFVQFAKRVFDVSEADFRSTAEIANEGIRRFEAFLTEMGLPKSFKEAGLPSDQLDLMTEKASIFGALGGYRKLEVSDIKAIYELAL</sequence>
<dbReference type="GO" id="GO:0005829">
    <property type="term" value="C:cytosol"/>
    <property type="evidence" value="ECO:0007669"/>
    <property type="project" value="TreeGrafter"/>
</dbReference>
<dbReference type="FunFam" id="3.40.50.1970:FF:000003">
    <property type="entry name" value="Alcohol dehydrogenase, iron-containing"/>
    <property type="match status" value="1"/>
</dbReference>
<dbReference type="Gene3D" id="1.20.1090.10">
    <property type="entry name" value="Dehydroquinate synthase-like - alpha domain"/>
    <property type="match status" value="1"/>
</dbReference>
<dbReference type="GO" id="GO:1990362">
    <property type="term" value="F:butanol dehydrogenase (NAD+) activity"/>
    <property type="evidence" value="ECO:0007669"/>
    <property type="project" value="InterPro"/>
</dbReference>
<evidence type="ECO:0000256" key="1">
    <source>
        <dbReference type="ARBA" id="ARBA00023002"/>
    </source>
</evidence>
<evidence type="ECO:0000313" key="5">
    <source>
        <dbReference type="Proteomes" id="UP000199208"/>
    </source>
</evidence>
<dbReference type="CDD" id="cd08187">
    <property type="entry name" value="BDH"/>
    <property type="match status" value="1"/>
</dbReference>
<evidence type="ECO:0000259" key="3">
    <source>
        <dbReference type="Pfam" id="PF25137"/>
    </source>
</evidence>
<dbReference type="GO" id="GO:1990002">
    <property type="term" value="F:methylglyoxal reductase (NADPH) (acetol producing) activity"/>
    <property type="evidence" value="ECO:0007669"/>
    <property type="project" value="TreeGrafter"/>
</dbReference>
<evidence type="ECO:0000313" key="4">
    <source>
        <dbReference type="EMBL" id="SCZ81162.1"/>
    </source>
</evidence>
<reference evidence="4 5" key="1">
    <citation type="submission" date="2016-10" db="EMBL/GenBank/DDBJ databases">
        <authorList>
            <person name="de Groot N.N."/>
        </authorList>
    </citation>
    <scope>NUCLEOTIDE SEQUENCE [LARGE SCALE GENOMIC DNA]</scope>
    <source>
        <strain evidence="4 5">DSM 2784</strain>
    </source>
</reference>
<feature type="domain" description="Alcohol dehydrogenase iron-type/glycerol dehydrogenase GldA" evidence="2">
    <location>
        <begin position="9"/>
        <end position="177"/>
    </location>
</feature>
<dbReference type="Pfam" id="PF00465">
    <property type="entry name" value="Fe-ADH"/>
    <property type="match status" value="1"/>
</dbReference>
<dbReference type="GO" id="GO:0008106">
    <property type="term" value="F:alcohol dehydrogenase (NADP+) activity"/>
    <property type="evidence" value="ECO:0007669"/>
    <property type="project" value="TreeGrafter"/>
</dbReference>
<dbReference type="RefSeq" id="WP_092592278.1">
    <property type="nucleotide sequence ID" value="NZ_FMWL01000017.1"/>
</dbReference>
<feature type="domain" description="Fe-containing alcohol dehydrogenase-like C-terminal" evidence="3">
    <location>
        <begin position="189"/>
        <end position="387"/>
    </location>
</feature>
<dbReference type="GO" id="GO:0046872">
    <property type="term" value="F:metal ion binding"/>
    <property type="evidence" value="ECO:0007669"/>
    <property type="project" value="InterPro"/>
</dbReference>
<dbReference type="PANTHER" id="PTHR43633:SF1">
    <property type="entry name" value="ALCOHOL DEHYDROGENASE YQHD"/>
    <property type="match status" value="1"/>
</dbReference>